<dbReference type="AlphaFoldDB" id="A0A1U7LUM5"/>
<evidence type="ECO:0000313" key="1">
    <source>
        <dbReference type="EMBL" id="OLL26367.1"/>
    </source>
</evidence>
<dbReference type="STRING" id="1198029.A0A1U7LUM5"/>
<dbReference type="OrthoDB" id="5395343at2759"/>
<dbReference type="Proteomes" id="UP000186594">
    <property type="component" value="Unassembled WGS sequence"/>
</dbReference>
<accession>A0A1U7LUM5</accession>
<name>A0A1U7LUM5_NEOID</name>
<evidence type="ECO:0000313" key="2">
    <source>
        <dbReference type="Proteomes" id="UP000186594"/>
    </source>
</evidence>
<protein>
    <submittedName>
        <fullName evidence="1">Uncharacterized protein</fullName>
    </submittedName>
</protein>
<proteinExistence type="predicted"/>
<comment type="caution">
    <text evidence="1">The sequence shown here is derived from an EMBL/GenBank/DDBJ whole genome shotgun (WGS) entry which is preliminary data.</text>
</comment>
<organism evidence="1 2">
    <name type="scientific">Neolecta irregularis (strain DAH-3)</name>
    <dbReference type="NCBI Taxonomy" id="1198029"/>
    <lineage>
        <taxon>Eukaryota</taxon>
        <taxon>Fungi</taxon>
        <taxon>Dikarya</taxon>
        <taxon>Ascomycota</taxon>
        <taxon>Taphrinomycotina</taxon>
        <taxon>Neolectales</taxon>
        <taxon>Neolectaceae</taxon>
        <taxon>Neolecta</taxon>
    </lineage>
</organism>
<sequence>MNIPLPSTKKRKRPNGKESLVPSSFFNLPPDPNSFDTPLSITPFGTASRIFIPVYWVSGSLQLFHAPLAIRPGTVILAKLDGEKTLVCIEWIGDQIFALCKLSEHVRVKELRNVIKVSSKHPVPVDDGAIISAIRDDHGEELWKQIKAPFTKRPIVGLEKFMVEKDLHERYMRFCSCKGR</sequence>
<reference evidence="1 2" key="1">
    <citation type="submission" date="2016-04" db="EMBL/GenBank/DDBJ databases">
        <title>Evolutionary innovation and constraint leading to complex multicellularity in the Ascomycota.</title>
        <authorList>
            <person name="Cisse O."/>
            <person name="Nguyen A."/>
            <person name="Hewitt D.A."/>
            <person name="Jedd G."/>
            <person name="Stajich J.E."/>
        </authorList>
    </citation>
    <scope>NUCLEOTIDE SEQUENCE [LARGE SCALE GENOMIC DNA]</scope>
    <source>
        <strain evidence="1 2">DAH-3</strain>
    </source>
</reference>
<keyword evidence="2" id="KW-1185">Reference proteome</keyword>
<dbReference type="EMBL" id="LXFE01000203">
    <property type="protein sequence ID" value="OLL26367.1"/>
    <property type="molecule type" value="Genomic_DNA"/>
</dbReference>
<gene>
    <name evidence="1" type="ORF">NEOLI_002498</name>
</gene>